<feature type="domain" description="Phosphatidylinositol-specific phospholipase C X" evidence="3">
    <location>
        <begin position="42"/>
        <end position="179"/>
    </location>
</feature>
<organism evidence="4 5">
    <name type="scientific">Salmo trutta</name>
    <name type="common">Brown trout</name>
    <dbReference type="NCBI Taxonomy" id="8032"/>
    <lineage>
        <taxon>Eukaryota</taxon>
        <taxon>Metazoa</taxon>
        <taxon>Chordata</taxon>
        <taxon>Craniata</taxon>
        <taxon>Vertebrata</taxon>
        <taxon>Euteleostomi</taxon>
        <taxon>Actinopterygii</taxon>
        <taxon>Neopterygii</taxon>
        <taxon>Teleostei</taxon>
        <taxon>Protacanthopterygii</taxon>
        <taxon>Salmoniformes</taxon>
        <taxon>Salmonidae</taxon>
        <taxon>Salmoninae</taxon>
        <taxon>Salmo</taxon>
    </lineage>
</organism>
<evidence type="ECO:0000313" key="5">
    <source>
        <dbReference type="Proteomes" id="UP000472277"/>
    </source>
</evidence>
<accession>A0A674EWY8</accession>
<evidence type="ECO:0000256" key="2">
    <source>
        <dbReference type="SAM" id="SignalP"/>
    </source>
</evidence>
<dbReference type="SUPFAM" id="SSF51695">
    <property type="entry name" value="PLC-like phosphodiesterases"/>
    <property type="match status" value="1"/>
</dbReference>
<evidence type="ECO:0000256" key="1">
    <source>
        <dbReference type="SAM" id="MobiDB-lite"/>
    </source>
</evidence>
<dbReference type="Proteomes" id="UP000472277">
    <property type="component" value="Chromosome 34"/>
</dbReference>
<reference evidence="4" key="1">
    <citation type="submission" date="2025-08" db="UniProtKB">
        <authorList>
            <consortium name="Ensembl"/>
        </authorList>
    </citation>
    <scope>IDENTIFICATION</scope>
</reference>
<dbReference type="InterPro" id="IPR017946">
    <property type="entry name" value="PLC-like_Pdiesterase_TIM-brl"/>
</dbReference>
<feature type="signal peptide" evidence="2">
    <location>
        <begin position="1"/>
        <end position="19"/>
    </location>
</feature>
<evidence type="ECO:0000259" key="3">
    <source>
        <dbReference type="SMART" id="SM00148"/>
    </source>
</evidence>
<dbReference type="Gene3D" id="3.20.20.190">
    <property type="entry name" value="Phosphatidylinositol (PI) phosphodiesterase"/>
    <property type="match status" value="1"/>
</dbReference>
<dbReference type="PANTHER" id="PTHR13593:SF147">
    <property type="entry name" value="1-PHOSPHATIDYLINOSITOL PHOSPHODIESTERASE-LIKE-RELATED"/>
    <property type="match status" value="1"/>
</dbReference>
<dbReference type="AlphaFoldDB" id="A0A674EWY8"/>
<evidence type="ECO:0000313" key="4">
    <source>
        <dbReference type="Ensembl" id="ENSSTUP00000112811.1"/>
    </source>
</evidence>
<feature type="compositionally biased region" description="Acidic residues" evidence="1">
    <location>
        <begin position="300"/>
        <end position="309"/>
    </location>
</feature>
<keyword evidence="5" id="KW-1185">Reference proteome</keyword>
<dbReference type="Ensembl" id="ENSSTUT00000120764.1">
    <property type="protein sequence ID" value="ENSSTUP00000112811.1"/>
    <property type="gene ID" value="ENSSTUG00000049864.1"/>
</dbReference>
<dbReference type="InParanoid" id="A0A674EWY8"/>
<dbReference type="GO" id="GO:0008081">
    <property type="term" value="F:phosphoric diester hydrolase activity"/>
    <property type="evidence" value="ECO:0007669"/>
    <property type="project" value="InterPro"/>
</dbReference>
<dbReference type="GeneTree" id="ENSGT00390000010118"/>
<keyword evidence="2" id="KW-0732">Signal</keyword>
<dbReference type="OMA" id="LTCGSNH"/>
<feature type="chain" id="PRO_5025602298" description="Phosphatidylinositol-specific phospholipase C X domain-containing protein" evidence="2">
    <location>
        <begin position="20"/>
        <end position="309"/>
    </location>
</feature>
<dbReference type="SMART" id="SM00148">
    <property type="entry name" value="PLCXc"/>
    <property type="match status" value="1"/>
</dbReference>
<feature type="region of interest" description="Disordered" evidence="1">
    <location>
        <begin position="287"/>
        <end position="309"/>
    </location>
</feature>
<proteinExistence type="predicted"/>
<sequence length="309" mass="34693">MGFHLCLCLLSLIFTTACGSGFSDDSTLHENSYKEKWMASIPDDHLLSAVTIPGTHESLTLHGGPLIQCQAWTLENQLKAGLRYFDLRIEASIFHNTLDVMDGHIKHTKFHDVLNILWEFLGKHDSETVLLRVTLQGMSIWNAGESIKNLIKKSKDKVWTKTFVPHMRDARRKIVFVQSTNFNVGTLNHNTFVTYDGWFKDIENKMKTITKHLKEAQKNCAHTISLTDTSATDFFKGPKTVARVVNDQLNKLLGKLKTGSDKPNCLGVISMDFPSPDLIQNIIEVNRQPGSASSEKPESAEPETVAEPE</sequence>
<protein>
    <recommendedName>
        <fullName evidence="3">Phosphatidylinositol-specific phospholipase C X domain-containing protein</fullName>
    </recommendedName>
</protein>
<dbReference type="PANTHER" id="PTHR13593">
    <property type="match status" value="1"/>
</dbReference>
<dbReference type="InterPro" id="IPR000909">
    <property type="entry name" value="PLipase_C_PInositol-sp_X_dom"/>
</dbReference>
<name>A0A674EWY8_SALTR</name>
<dbReference type="InterPro" id="IPR051057">
    <property type="entry name" value="PI-PLC_domain"/>
</dbReference>
<dbReference type="GO" id="GO:0006629">
    <property type="term" value="P:lipid metabolic process"/>
    <property type="evidence" value="ECO:0007669"/>
    <property type="project" value="InterPro"/>
</dbReference>
<reference evidence="4" key="2">
    <citation type="submission" date="2025-09" db="UniProtKB">
        <authorList>
            <consortium name="Ensembl"/>
        </authorList>
    </citation>
    <scope>IDENTIFICATION</scope>
</reference>